<feature type="region of interest" description="Disordered" evidence="2">
    <location>
        <begin position="1120"/>
        <end position="1146"/>
    </location>
</feature>
<name>B4JQX9_DROGR</name>
<organism evidence="5">
    <name type="scientific">Drosophila grimshawi</name>
    <name type="common">Hawaiian fruit fly</name>
    <name type="synonym">Idiomyia grimshawi</name>
    <dbReference type="NCBI Taxonomy" id="7222"/>
    <lineage>
        <taxon>Eukaryota</taxon>
        <taxon>Metazoa</taxon>
        <taxon>Ecdysozoa</taxon>
        <taxon>Arthropoda</taxon>
        <taxon>Hexapoda</taxon>
        <taxon>Insecta</taxon>
        <taxon>Pterygota</taxon>
        <taxon>Neoptera</taxon>
        <taxon>Endopterygota</taxon>
        <taxon>Diptera</taxon>
        <taxon>Brachycera</taxon>
        <taxon>Muscomorpha</taxon>
        <taxon>Ephydroidea</taxon>
        <taxon>Drosophilidae</taxon>
        <taxon>Drosophila</taxon>
        <taxon>Hawaiian Drosophila</taxon>
    </lineage>
</organism>
<dbReference type="GO" id="GO:1901992">
    <property type="term" value="P:positive regulation of mitotic cell cycle phase transition"/>
    <property type="evidence" value="ECO:0007669"/>
    <property type="project" value="EnsemblMetazoa"/>
</dbReference>
<dbReference type="Gene3D" id="1.10.1540.10">
    <property type="entry name" value="BEACH domain"/>
    <property type="match status" value="1"/>
</dbReference>
<dbReference type="SMART" id="SM00320">
    <property type="entry name" value="WD40"/>
    <property type="match status" value="5"/>
</dbReference>
<dbReference type="Pfam" id="PF02138">
    <property type="entry name" value="Beach"/>
    <property type="match status" value="1"/>
</dbReference>
<dbReference type="CDD" id="cd06071">
    <property type="entry name" value="Beach"/>
    <property type="match status" value="1"/>
</dbReference>
<dbReference type="OMA" id="AYEQFTP"/>
<dbReference type="HOGENOM" id="CLU_001454_0_0_1"/>
<dbReference type="InterPro" id="IPR000409">
    <property type="entry name" value="BEACH_dom"/>
</dbReference>
<feature type="region of interest" description="Disordered" evidence="2">
    <location>
        <begin position="1164"/>
        <end position="1184"/>
    </location>
</feature>
<dbReference type="PROSITE" id="PS50197">
    <property type="entry name" value="BEACH"/>
    <property type="match status" value="1"/>
</dbReference>
<accession>B4JQX9</accession>
<dbReference type="InterPro" id="IPR001680">
    <property type="entry name" value="WD40_rpt"/>
</dbReference>
<dbReference type="OrthoDB" id="29306at2759"/>
<dbReference type="InterPro" id="IPR036322">
    <property type="entry name" value="WD40_repeat_dom_sf"/>
</dbReference>
<dbReference type="SUPFAM" id="SSF50978">
    <property type="entry name" value="WD40 repeat-like"/>
    <property type="match status" value="1"/>
</dbReference>
<evidence type="ECO:0000313" key="5">
    <source>
        <dbReference type="Proteomes" id="UP000001070"/>
    </source>
</evidence>
<dbReference type="Pfam" id="PF00400">
    <property type="entry name" value="WD40"/>
    <property type="match status" value="2"/>
</dbReference>
<dbReference type="eggNOG" id="KOG4190">
    <property type="taxonomic scope" value="Eukaryota"/>
</dbReference>
<evidence type="ECO:0000259" key="3">
    <source>
        <dbReference type="PROSITE" id="PS50197"/>
    </source>
</evidence>
<feature type="repeat" description="WD" evidence="1">
    <location>
        <begin position="1665"/>
        <end position="1700"/>
    </location>
</feature>
<gene>
    <name evidence="4" type="primary">Dgri\GH13779</name>
    <name evidence="4" type="ORF">Dgri_GH13779</name>
</gene>
<feature type="compositionally biased region" description="Polar residues" evidence="2">
    <location>
        <begin position="620"/>
        <end position="642"/>
    </location>
</feature>
<sequence>MGDIDDAIWLEIGINPQHVVRESDEGLHKLICDKAWLQSLERHRQLTHFTHWPQLDRRAHPTGQLEHPWTRLLVQTYRKQPHRKVYPLPVRVTAGDNTQFPLSYSQAVSTVTHLNFKQLWESAYKQYAGAHVKQCRSSTSTTQSKQLPQTSYTGGGSFQPHDVVLRELIQRIYNCPVLQCQQDGDGAAGADADMAGDCHANVLPALAAIETSAHFCVIHYPPALECSLYDCITYSPALLGRGYNKTLFIIYQLLQLSKHLEAQGLFLGDLRLQHVMLRENLWLQVMPRLQCNLLLGEQSAAVDMSPLSCPELPETPEPLPSSSTIDLKLAYDPAQFNLREYCEMWCNGQLSNFDYLTILNNACGRSLTNAAHHHIMPWVTDFAARNGLNWRDLTKSKYRLNKGDIHLDLMYTHPTQHAPAEAVTPVEQLQVPHHVTDFLSEITYFVYMARRTPQSILCAHVRPIWVPAEYPVSIQRLQEWTPDECIPEFYSDPMIFKSIHEDLPDLELPSWATCPEDFICKHREALESQYVSERLHHWIDLNFGYKLSGKAAIKSKNVCLSLVDQHCNLSQRGIVQLFTQAHPPRRYASPWFNRSAPRLSQLYGNSSAYISSTGNRRLAKSSENLNASSQSNNSCLDNSSPRMSLRPNDEQTTGSSANFYQMTNFIELPEQYNPALLLQQLETLETFYARTFPQQRASANPEEKMISSDLLFEHNSAEHSFTNQLFAFDAAVQTKSKNLLVPPVRRQHSLQQLLGDCRERELLVLGCLHVELFAMQRLRPLLTSNGPSASFECRLTACRTLVRLHGQELPKPVRHVVRLLLQLESDVPAQGLPMPTSAAQLLEPMFTNALLPFPSHYIAVYAFVRSLHAFQLNFELLELHTHLNCSGGSECARYTELDRQRVLFERKIAECKVMASCAHLRRLLEPLSFAYEQFAPVELLLPHIIDLLHDDRTSILTAWNLFDPVAQALGIAQTQQHLLQPLLKLYDVESNASTDDASGSSSSSSNNNAGHLRFSSSSSFKSRKSVKLYHHSFLLRLIVRFGLRCFLQHFIAPLIEAVGGYKEPEQGNGYHYHSGASRRTSKNLSYAAEEPTTSALLQSAVTKPDVEELFTFEEDQENKSIDSFDMRPSSTAIAEEARESDGSSPDKLAINELMYGARLSPDKLSLRSQGQTPPPTLPAPVVIGPRSPTIEIPASGIRRSFQLSAIDCDIGSRKSVDSFELISQEANAAANNNESTESAPLQAENEGADSLQASVISRISEAKALQNNRISEMSAESLVWLSHRLGPVLTARHITRNLLKLLSLCYVGQENLLPEMEAVCCSDLSQDASNLNYFSIANARVVGDRSAARVLECLMSIAALYGENFLLVQYLPHISELILLCSKRMTGSLEGAIISSLQLIKYMLPCLMDATIMEHLQHILLDAILLPILRLLSSTNLLMPSGYLGRSLLTRKFLDACYALSVRLGSDMTREHLCQSLLAPFFLIFNKAFGLPNDFSCRVANLSLSGGPAQQQRALEELRDVFGPELAHTAYLAFLRFLGESIMQRTLSNMEFVLTLCHEHEQPVAGQDKAGEHRESSIVSSVDVPDAAPCSETAANSFGTQIVGNRLQVLSSSMELLDKVAYKLDHMPSTRHLKGNWLAYWRHETTRSDKDNQALNLKQIRLQSFVGHTNSVRAIYALENENSFVSASKDKTVKLWSLRSEGDGRKSTACQFTYTAHKKSINSLSFLESLRYVVSCDSGVHLWDPFIGRPLGILDAPRHSAVTVVKCLPSHSPLVVAGTAESTVRIIDARSMQYVNEWRVCHAALPNATVRCLAVAPSGNWLAAGLSSGGIMQLDTRTGTVLNSWRPMECDLLQLTAPSDQLLISSALDHSLAVWHALDGILHYQLRPPPEPAHFLQSVGSSLVYATTGNRVGVYADVANSHALDTVTKLRSETFRGVLTSLAVLPLNRAILAGNESGNIALLC</sequence>
<dbReference type="KEGG" id="dgr:6566940"/>
<evidence type="ECO:0000256" key="1">
    <source>
        <dbReference type="PROSITE-ProRule" id="PRU00221"/>
    </source>
</evidence>
<dbReference type="SMR" id="B4JQX9"/>
<dbReference type="EMBL" id="CH916372">
    <property type="protein sequence ID" value="EDV99309.1"/>
    <property type="molecule type" value="Genomic_DNA"/>
</dbReference>
<dbReference type="eggNOG" id="KOG1786">
    <property type="taxonomic scope" value="Eukaryota"/>
</dbReference>
<dbReference type="SUPFAM" id="SSF81837">
    <property type="entry name" value="BEACH domain"/>
    <property type="match status" value="1"/>
</dbReference>
<evidence type="ECO:0000313" key="4">
    <source>
        <dbReference type="EMBL" id="EDV99309.1"/>
    </source>
</evidence>
<keyword evidence="5" id="KW-1185">Reference proteome</keyword>
<dbReference type="PANTHER" id="PTHR46866:SF1">
    <property type="entry name" value="GH12955P"/>
    <property type="match status" value="1"/>
</dbReference>
<dbReference type="InParanoid" id="B4JQX9"/>
<feature type="domain" description="BEACH" evidence="3">
    <location>
        <begin position="330"/>
        <end position="620"/>
    </location>
</feature>
<dbReference type="STRING" id="7222.B4JQX9"/>
<dbReference type="FunCoup" id="B4JQX9">
    <property type="interactions" value="789"/>
</dbReference>
<dbReference type="InterPro" id="IPR036372">
    <property type="entry name" value="BEACH_dom_sf"/>
</dbReference>
<dbReference type="SMART" id="SM01026">
    <property type="entry name" value="Beach"/>
    <property type="match status" value="1"/>
</dbReference>
<dbReference type="Gene3D" id="2.130.10.10">
    <property type="entry name" value="YVTN repeat-like/Quinoprotein amine dehydrogenase"/>
    <property type="match status" value="2"/>
</dbReference>
<reference evidence="4 5" key="1">
    <citation type="journal article" date="2007" name="Nature">
        <title>Evolution of genes and genomes on the Drosophila phylogeny.</title>
        <authorList>
            <consortium name="Drosophila 12 Genomes Consortium"/>
            <person name="Clark A.G."/>
            <person name="Eisen M.B."/>
            <person name="Smith D.R."/>
            <person name="Bergman C.M."/>
            <person name="Oliver B."/>
            <person name="Markow T.A."/>
            <person name="Kaufman T.C."/>
            <person name="Kellis M."/>
            <person name="Gelbart W."/>
            <person name="Iyer V.N."/>
            <person name="Pollard D.A."/>
            <person name="Sackton T.B."/>
            <person name="Larracuente A.M."/>
            <person name="Singh N.D."/>
            <person name="Abad J.P."/>
            <person name="Abt D.N."/>
            <person name="Adryan B."/>
            <person name="Aguade M."/>
            <person name="Akashi H."/>
            <person name="Anderson W.W."/>
            <person name="Aquadro C.F."/>
            <person name="Ardell D.H."/>
            <person name="Arguello R."/>
            <person name="Artieri C.G."/>
            <person name="Barbash D.A."/>
            <person name="Barker D."/>
            <person name="Barsanti P."/>
            <person name="Batterham P."/>
            <person name="Batzoglou S."/>
            <person name="Begun D."/>
            <person name="Bhutkar A."/>
            <person name="Blanco E."/>
            <person name="Bosak S.A."/>
            <person name="Bradley R.K."/>
            <person name="Brand A.D."/>
            <person name="Brent M.R."/>
            <person name="Brooks A.N."/>
            <person name="Brown R.H."/>
            <person name="Butlin R.K."/>
            <person name="Caggese C."/>
            <person name="Calvi B.R."/>
            <person name="Bernardo de Carvalho A."/>
            <person name="Caspi A."/>
            <person name="Castrezana S."/>
            <person name="Celniker S.E."/>
            <person name="Chang J.L."/>
            <person name="Chapple C."/>
            <person name="Chatterji S."/>
            <person name="Chinwalla A."/>
            <person name="Civetta A."/>
            <person name="Clifton S.W."/>
            <person name="Comeron J.M."/>
            <person name="Costello J.C."/>
            <person name="Coyne J.A."/>
            <person name="Daub J."/>
            <person name="David R.G."/>
            <person name="Delcher A.L."/>
            <person name="Delehaunty K."/>
            <person name="Do C.B."/>
            <person name="Ebling H."/>
            <person name="Edwards K."/>
            <person name="Eickbush T."/>
            <person name="Evans J.D."/>
            <person name="Filipski A."/>
            <person name="Findeiss S."/>
            <person name="Freyhult E."/>
            <person name="Fulton L."/>
            <person name="Fulton R."/>
            <person name="Garcia A.C."/>
            <person name="Gardiner A."/>
            <person name="Garfield D.A."/>
            <person name="Garvin B.E."/>
            <person name="Gibson G."/>
            <person name="Gilbert D."/>
            <person name="Gnerre S."/>
            <person name="Godfrey J."/>
            <person name="Good R."/>
            <person name="Gotea V."/>
            <person name="Gravely B."/>
            <person name="Greenberg A.J."/>
            <person name="Griffiths-Jones S."/>
            <person name="Gross S."/>
            <person name="Guigo R."/>
            <person name="Gustafson E.A."/>
            <person name="Haerty W."/>
            <person name="Hahn M.W."/>
            <person name="Halligan D.L."/>
            <person name="Halpern A.L."/>
            <person name="Halter G.M."/>
            <person name="Han M.V."/>
            <person name="Heger A."/>
            <person name="Hillier L."/>
            <person name="Hinrichs A.S."/>
            <person name="Holmes I."/>
            <person name="Hoskins R.A."/>
            <person name="Hubisz M.J."/>
            <person name="Hultmark D."/>
            <person name="Huntley M.A."/>
            <person name="Jaffe D.B."/>
            <person name="Jagadeeshan S."/>
            <person name="Jeck W.R."/>
            <person name="Johnson J."/>
            <person name="Jones C.D."/>
            <person name="Jordan W.C."/>
            <person name="Karpen G.H."/>
            <person name="Kataoka E."/>
            <person name="Keightley P.D."/>
            <person name="Kheradpour P."/>
            <person name="Kirkness E.F."/>
            <person name="Koerich L.B."/>
            <person name="Kristiansen K."/>
            <person name="Kudrna D."/>
            <person name="Kulathinal R.J."/>
            <person name="Kumar S."/>
            <person name="Kwok R."/>
            <person name="Lander E."/>
            <person name="Langley C.H."/>
            <person name="Lapoint R."/>
            <person name="Lazzaro B.P."/>
            <person name="Lee S.J."/>
            <person name="Levesque L."/>
            <person name="Li R."/>
            <person name="Lin C.F."/>
            <person name="Lin M.F."/>
            <person name="Lindblad-Toh K."/>
            <person name="Llopart A."/>
            <person name="Long M."/>
            <person name="Low L."/>
            <person name="Lozovsky E."/>
            <person name="Lu J."/>
            <person name="Luo M."/>
            <person name="Machado C.A."/>
            <person name="Makalowski W."/>
            <person name="Marzo M."/>
            <person name="Matsuda M."/>
            <person name="Matzkin L."/>
            <person name="McAllister B."/>
            <person name="McBride C.S."/>
            <person name="McKernan B."/>
            <person name="McKernan K."/>
            <person name="Mendez-Lago M."/>
            <person name="Minx P."/>
            <person name="Mollenhauer M.U."/>
            <person name="Montooth K."/>
            <person name="Mount S.M."/>
            <person name="Mu X."/>
            <person name="Myers E."/>
            <person name="Negre B."/>
            <person name="Newfeld S."/>
            <person name="Nielsen R."/>
            <person name="Noor M.A."/>
            <person name="O'Grady P."/>
            <person name="Pachter L."/>
            <person name="Papaceit M."/>
            <person name="Parisi M.J."/>
            <person name="Parisi M."/>
            <person name="Parts L."/>
            <person name="Pedersen J.S."/>
            <person name="Pesole G."/>
            <person name="Phillippy A.M."/>
            <person name="Ponting C.P."/>
            <person name="Pop M."/>
            <person name="Porcelli D."/>
            <person name="Powell J.R."/>
            <person name="Prohaska S."/>
            <person name="Pruitt K."/>
            <person name="Puig M."/>
            <person name="Quesneville H."/>
            <person name="Ram K.R."/>
            <person name="Rand D."/>
            <person name="Rasmussen M.D."/>
            <person name="Reed L.K."/>
            <person name="Reenan R."/>
            <person name="Reily A."/>
            <person name="Remington K.A."/>
            <person name="Rieger T.T."/>
            <person name="Ritchie M.G."/>
            <person name="Robin C."/>
            <person name="Rogers Y.H."/>
            <person name="Rohde C."/>
            <person name="Rozas J."/>
            <person name="Rubenfield M.J."/>
            <person name="Ruiz A."/>
            <person name="Russo S."/>
            <person name="Salzberg S.L."/>
            <person name="Sanchez-Gracia A."/>
            <person name="Saranga D.J."/>
            <person name="Sato H."/>
            <person name="Schaeffer S.W."/>
            <person name="Schatz M.C."/>
            <person name="Schlenke T."/>
            <person name="Schwartz R."/>
            <person name="Segarra C."/>
            <person name="Singh R.S."/>
            <person name="Sirot L."/>
            <person name="Sirota M."/>
            <person name="Sisneros N.B."/>
            <person name="Smith C.D."/>
            <person name="Smith T.F."/>
            <person name="Spieth J."/>
            <person name="Stage D.E."/>
            <person name="Stark A."/>
            <person name="Stephan W."/>
            <person name="Strausberg R.L."/>
            <person name="Strempel S."/>
            <person name="Sturgill D."/>
            <person name="Sutton G."/>
            <person name="Sutton G.G."/>
            <person name="Tao W."/>
            <person name="Teichmann S."/>
            <person name="Tobari Y.N."/>
            <person name="Tomimura Y."/>
            <person name="Tsolas J.M."/>
            <person name="Valente V.L."/>
            <person name="Venter E."/>
            <person name="Venter J.C."/>
            <person name="Vicario S."/>
            <person name="Vieira F.G."/>
            <person name="Vilella A.J."/>
            <person name="Villasante A."/>
            <person name="Walenz B."/>
            <person name="Wang J."/>
            <person name="Wasserman M."/>
            <person name="Watts T."/>
            <person name="Wilson D."/>
            <person name="Wilson R.K."/>
            <person name="Wing R.A."/>
            <person name="Wolfner M.F."/>
            <person name="Wong A."/>
            <person name="Wong G.K."/>
            <person name="Wu C.I."/>
            <person name="Wu G."/>
            <person name="Yamamoto D."/>
            <person name="Yang H.P."/>
            <person name="Yang S.P."/>
            <person name="Yorke J.A."/>
            <person name="Yoshida K."/>
            <person name="Zdobnov E."/>
            <person name="Zhang P."/>
            <person name="Zhang Y."/>
            <person name="Zimin A.V."/>
            <person name="Baldwin J."/>
            <person name="Abdouelleil A."/>
            <person name="Abdulkadir J."/>
            <person name="Abebe A."/>
            <person name="Abera B."/>
            <person name="Abreu J."/>
            <person name="Acer S.C."/>
            <person name="Aftuck L."/>
            <person name="Alexander A."/>
            <person name="An P."/>
            <person name="Anderson E."/>
            <person name="Anderson S."/>
            <person name="Arachi H."/>
            <person name="Azer M."/>
            <person name="Bachantsang P."/>
            <person name="Barry A."/>
            <person name="Bayul T."/>
            <person name="Berlin A."/>
            <person name="Bessette D."/>
            <person name="Bloom T."/>
            <person name="Blye J."/>
            <person name="Boguslavskiy L."/>
            <person name="Bonnet C."/>
            <person name="Boukhgalter B."/>
            <person name="Bourzgui I."/>
            <person name="Brown A."/>
            <person name="Cahill P."/>
            <person name="Channer S."/>
            <person name="Cheshatsang Y."/>
            <person name="Chuda L."/>
            <person name="Citroen M."/>
            <person name="Collymore A."/>
            <person name="Cooke P."/>
            <person name="Costello M."/>
            <person name="D'Aco K."/>
            <person name="Daza R."/>
            <person name="De Haan G."/>
            <person name="DeGray S."/>
            <person name="DeMaso C."/>
            <person name="Dhargay N."/>
            <person name="Dooley K."/>
            <person name="Dooley E."/>
            <person name="Doricent M."/>
            <person name="Dorje P."/>
            <person name="Dorjee K."/>
            <person name="Dupes A."/>
            <person name="Elong R."/>
            <person name="Falk J."/>
            <person name="Farina A."/>
            <person name="Faro S."/>
            <person name="Ferguson D."/>
            <person name="Fisher S."/>
            <person name="Foley C.D."/>
            <person name="Franke A."/>
            <person name="Friedrich D."/>
            <person name="Gadbois L."/>
            <person name="Gearin G."/>
            <person name="Gearin C.R."/>
            <person name="Giannoukos G."/>
            <person name="Goode T."/>
            <person name="Graham J."/>
            <person name="Grandbois E."/>
            <person name="Grewal S."/>
            <person name="Gyaltsen K."/>
            <person name="Hafez N."/>
            <person name="Hagos B."/>
            <person name="Hall J."/>
            <person name="Henson C."/>
            <person name="Hollinger A."/>
            <person name="Honan T."/>
            <person name="Huard M.D."/>
            <person name="Hughes L."/>
            <person name="Hurhula B."/>
            <person name="Husby M.E."/>
            <person name="Kamat A."/>
            <person name="Kanga B."/>
            <person name="Kashin S."/>
            <person name="Khazanovich D."/>
            <person name="Kisner P."/>
            <person name="Lance K."/>
            <person name="Lara M."/>
            <person name="Lee W."/>
            <person name="Lennon N."/>
            <person name="Letendre F."/>
            <person name="LeVine R."/>
            <person name="Lipovsky A."/>
            <person name="Liu X."/>
            <person name="Liu J."/>
            <person name="Liu S."/>
            <person name="Lokyitsang T."/>
            <person name="Lokyitsang Y."/>
            <person name="Lubonja R."/>
            <person name="Lui A."/>
            <person name="MacDonald P."/>
            <person name="Magnisalis V."/>
            <person name="Maru K."/>
            <person name="Matthews C."/>
            <person name="McCusker W."/>
            <person name="McDonough S."/>
            <person name="Mehta T."/>
            <person name="Meldrim J."/>
            <person name="Meneus L."/>
            <person name="Mihai O."/>
            <person name="Mihalev A."/>
            <person name="Mihova T."/>
            <person name="Mittelman R."/>
            <person name="Mlenga V."/>
            <person name="Montmayeur A."/>
            <person name="Mulrain L."/>
            <person name="Navidi A."/>
            <person name="Naylor J."/>
            <person name="Negash T."/>
            <person name="Nguyen T."/>
            <person name="Nguyen N."/>
            <person name="Nicol R."/>
            <person name="Norbu C."/>
            <person name="Norbu N."/>
            <person name="Novod N."/>
            <person name="O'Neill B."/>
            <person name="Osman S."/>
            <person name="Markiewicz E."/>
            <person name="Oyono O.L."/>
            <person name="Patti C."/>
            <person name="Phunkhang P."/>
            <person name="Pierre F."/>
            <person name="Priest M."/>
            <person name="Raghuraman S."/>
            <person name="Rege F."/>
            <person name="Reyes R."/>
            <person name="Rise C."/>
            <person name="Rogov P."/>
            <person name="Ross K."/>
            <person name="Ryan E."/>
            <person name="Settipalli S."/>
            <person name="Shea T."/>
            <person name="Sherpa N."/>
            <person name="Shi L."/>
            <person name="Shih D."/>
            <person name="Sparrow T."/>
            <person name="Spaulding J."/>
            <person name="Stalker J."/>
            <person name="Stange-Thomann N."/>
            <person name="Stavropoulos S."/>
            <person name="Stone C."/>
            <person name="Strader C."/>
            <person name="Tesfaye S."/>
            <person name="Thomson T."/>
            <person name="Thoulutsang Y."/>
            <person name="Thoulutsang D."/>
            <person name="Topham K."/>
            <person name="Topping I."/>
            <person name="Tsamla T."/>
            <person name="Vassiliev H."/>
            <person name="Vo A."/>
            <person name="Wangchuk T."/>
            <person name="Wangdi T."/>
            <person name="Weiand M."/>
            <person name="Wilkinson J."/>
            <person name="Wilson A."/>
            <person name="Yadav S."/>
            <person name="Young G."/>
            <person name="Yu Q."/>
            <person name="Zembek L."/>
            <person name="Zhong D."/>
            <person name="Zimmer A."/>
            <person name="Zwirko Z."/>
            <person name="Jaffe D.B."/>
            <person name="Alvarez P."/>
            <person name="Brockman W."/>
            <person name="Butler J."/>
            <person name="Chin C."/>
            <person name="Gnerre S."/>
            <person name="Grabherr M."/>
            <person name="Kleber M."/>
            <person name="Mauceli E."/>
            <person name="MacCallum I."/>
        </authorList>
    </citation>
    <scope>NUCLEOTIDE SEQUENCE [LARGE SCALE GENOMIC DNA]</scope>
    <source>
        <strain evidence="5">Tucson 15287-2541.00</strain>
    </source>
</reference>
<dbReference type="PANTHER" id="PTHR46866">
    <property type="entry name" value="GH12955P"/>
    <property type="match status" value="1"/>
</dbReference>
<dbReference type="InterPro" id="IPR015943">
    <property type="entry name" value="WD40/YVTN_repeat-like_dom_sf"/>
</dbReference>
<keyword evidence="1" id="KW-0853">WD repeat</keyword>
<dbReference type="Proteomes" id="UP000001070">
    <property type="component" value="Unassembled WGS sequence"/>
</dbReference>
<feature type="region of interest" description="Disordered" evidence="2">
    <location>
        <begin position="620"/>
        <end position="654"/>
    </location>
</feature>
<dbReference type="PROSITE" id="PS50294">
    <property type="entry name" value="WD_REPEATS_REGION"/>
    <property type="match status" value="1"/>
</dbReference>
<protein>
    <submittedName>
        <fullName evidence="4">GH13779</fullName>
    </submittedName>
</protein>
<dbReference type="PROSITE" id="PS50082">
    <property type="entry name" value="WD_REPEATS_2"/>
    <property type="match status" value="1"/>
</dbReference>
<proteinExistence type="predicted"/>
<dbReference type="PhylomeDB" id="B4JQX9"/>
<evidence type="ECO:0000256" key="2">
    <source>
        <dbReference type="SAM" id="MobiDB-lite"/>
    </source>
</evidence>